<dbReference type="Proteomes" id="UP001224644">
    <property type="component" value="Unassembled WGS sequence"/>
</dbReference>
<protein>
    <recommendedName>
        <fullName evidence="9">Beta-xylanase</fullName>
        <ecNumber evidence="9">3.2.1.8</ecNumber>
    </recommendedName>
</protein>
<evidence type="ECO:0000256" key="7">
    <source>
        <dbReference type="ARBA" id="ARBA00023295"/>
    </source>
</evidence>
<dbReference type="RefSeq" id="WP_238228464.1">
    <property type="nucleotide sequence ID" value="NZ_BPQD01000048.1"/>
</dbReference>
<dbReference type="InterPro" id="IPR001000">
    <property type="entry name" value="GH10_dom"/>
</dbReference>
<keyword evidence="5 9" id="KW-0378">Hydrolase</keyword>
<evidence type="ECO:0000313" key="11">
    <source>
        <dbReference type="EMBL" id="MDN3593218.1"/>
    </source>
</evidence>
<sequence length="366" mass="40350">MDRISRRDLVLGGAVLAAGTAAGPAGAADPIRSVPSLGALAAARGVTYGASIDRTVLTDARLAELYRHQTRIVTTDVALKFGSIRPQPTVADYTDGDALVAFAAQAGLAVRGHTLAWNAYQPDWVDKLSPKEAAYWLDRHIAETVGRYAGRLHSWDVVNEPLWPDDGNPGSLRGGPWFRALGPDYIRRAFVAAHRADPNVRLVLNEASPEWKVAFGPTEIYRTALLRLVDDLQHAGIRLDAVGLECHWFPDFVFDRAIFSKLVRDLAARKLEVYVTELDVNDLRMQGNDTRRDAQVAARYAEIMAAALAEPAVTVIQTWQLSDAQSWLNGVAEPDYHTIRKPRPLPFDRDYAPKPAYHAMADALLR</sequence>
<organism evidence="11 12">
    <name type="scientific">Methylobacterium adhaesivum</name>
    <dbReference type="NCBI Taxonomy" id="333297"/>
    <lineage>
        <taxon>Bacteria</taxon>
        <taxon>Pseudomonadati</taxon>
        <taxon>Pseudomonadota</taxon>
        <taxon>Alphaproteobacteria</taxon>
        <taxon>Hyphomicrobiales</taxon>
        <taxon>Methylobacteriaceae</taxon>
        <taxon>Methylobacterium</taxon>
    </lineage>
</organism>
<comment type="caution">
    <text evidence="11">The sequence shown here is derived from an EMBL/GenBank/DDBJ whole genome shotgun (WGS) entry which is preliminary data.</text>
</comment>
<dbReference type="SUPFAM" id="SSF51445">
    <property type="entry name" value="(Trans)glycosidases"/>
    <property type="match status" value="1"/>
</dbReference>
<dbReference type="InterPro" id="IPR017853">
    <property type="entry name" value="GH"/>
</dbReference>
<evidence type="ECO:0000256" key="1">
    <source>
        <dbReference type="ARBA" id="ARBA00000681"/>
    </source>
</evidence>
<dbReference type="PROSITE" id="PS51318">
    <property type="entry name" value="TAT"/>
    <property type="match status" value="1"/>
</dbReference>
<dbReference type="Pfam" id="PF00331">
    <property type="entry name" value="Glyco_hydro_10"/>
    <property type="match status" value="1"/>
</dbReference>
<dbReference type="InterPro" id="IPR044846">
    <property type="entry name" value="GH10"/>
</dbReference>
<evidence type="ECO:0000256" key="2">
    <source>
        <dbReference type="ARBA" id="ARBA00007495"/>
    </source>
</evidence>
<dbReference type="SMART" id="SM00633">
    <property type="entry name" value="Glyco_10"/>
    <property type="match status" value="1"/>
</dbReference>
<evidence type="ECO:0000256" key="8">
    <source>
        <dbReference type="ARBA" id="ARBA00023326"/>
    </source>
</evidence>
<evidence type="ECO:0000256" key="9">
    <source>
        <dbReference type="RuleBase" id="RU361174"/>
    </source>
</evidence>
<evidence type="ECO:0000256" key="3">
    <source>
        <dbReference type="ARBA" id="ARBA00022651"/>
    </source>
</evidence>
<dbReference type="InterPro" id="IPR006311">
    <property type="entry name" value="TAT_signal"/>
</dbReference>
<evidence type="ECO:0000259" key="10">
    <source>
        <dbReference type="PROSITE" id="PS51760"/>
    </source>
</evidence>
<dbReference type="PANTHER" id="PTHR31490:SF88">
    <property type="entry name" value="BETA-XYLANASE"/>
    <property type="match status" value="1"/>
</dbReference>
<comment type="catalytic activity">
    <reaction evidence="1 9">
        <text>Endohydrolysis of (1-&gt;4)-beta-D-xylosidic linkages in xylans.</text>
        <dbReference type="EC" id="3.2.1.8"/>
    </reaction>
</comment>
<dbReference type="PROSITE" id="PS51760">
    <property type="entry name" value="GH10_2"/>
    <property type="match status" value="1"/>
</dbReference>
<reference evidence="12" key="1">
    <citation type="journal article" date="2019" name="Int. J. Syst. Evol. Microbiol.">
        <title>The Global Catalogue of Microorganisms (GCM) 10K type strain sequencing project: providing services to taxonomists for standard genome sequencing and annotation.</title>
        <authorList>
            <consortium name="The Broad Institute Genomics Platform"/>
            <consortium name="The Broad Institute Genome Sequencing Center for Infectious Disease"/>
            <person name="Wu L."/>
            <person name="Ma J."/>
        </authorList>
    </citation>
    <scope>NUCLEOTIDE SEQUENCE [LARGE SCALE GENOMIC DNA]</scope>
    <source>
        <strain evidence="12">CECT 7069</strain>
    </source>
</reference>
<keyword evidence="8 9" id="KW-0624">Polysaccharide degradation</keyword>
<keyword evidence="12" id="KW-1185">Reference proteome</keyword>
<dbReference type="EMBL" id="JAUFPX010000043">
    <property type="protein sequence ID" value="MDN3593218.1"/>
    <property type="molecule type" value="Genomic_DNA"/>
</dbReference>
<dbReference type="PANTHER" id="PTHR31490">
    <property type="entry name" value="GLYCOSYL HYDROLASE"/>
    <property type="match status" value="1"/>
</dbReference>
<dbReference type="PRINTS" id="PR00134">
    <property type="entry name" value="GLHYDRLASE10"/>
</dbReference>
<keyword evidence="7 9" id="KW-0326">Glycosidase</keyword>
<feature type="domain" description="GH10" evidence="10">
    <location>
        <begin position="31"/>
        <end position="363"/>
    </location>
</feature>
<dbReference type="EC" id="3.2.1.8" evidence="9"/>
<name>A0ABT8BMZ7_9HYPH</name>
<accession>A0ABT8BMZ7</accession>
<keyword evidence="3" id="KW-0858">Xylan degradation</keyword>
<comment type="similarity">
    <text evidence="2 9">Belongs to the glycosyl hydrolase 10 (cellulase F) family.</text>
</comment>
<keyword evidence="6 9" id="KW-0119">Carbohydrate metabolism</keyword>
<evidence type="ECO:0000256" key="5">
    <source>
        <dbReference type="ARBA" id="ARBA00022801"/>
    </source>
</evidence>
<keyword evidence="4" id="KW-0732">Signal</keyword>
<proteinExistence type="inferred from homology"/>
<dbReference type="Gene3D" id="3.20.20.80">
    <property type="entry name" value="Glycosidases"/>
    <property type="match status" value="1"/>
</dbReference>
<gene>
    <name evidence="11" type="ORF">QWZ12_21750</name>
</gene>
<evidence type="ECO:0000256" key="4">
    <source>
        <dbReference type="ARBA" id="ARBA00022729"/>
    </source>
</evidence>
<evidence type="ECO:0000256" key="6">
    <source>
        <dbReference type="ARBA" id="ARBA00023277"/>
    </source>
</evidence>
<evidence type="ECO:0000313" key="12">
    <source>
        <dbReference type="Proteomes" id="UP001224644"/>
    </source>
</evidence>